<evidence type="ECO:0008006" key="5">
    <source>
        <dbReference type="Google" id="ProtNLM"/>
    </source>
</evidence>
<gene>
    <name evidence="3" type="ORF">MPSYJ_53270</name>
</gene>
<protein>
    <recommendedName>
        <fullName evidence="5">Lipoprotein LpqN</fullName>
    </recommendedName>
</protein>
<dbReference type="EMBL" id="AP022574">
    <property type="protein sequence ID" value="BBX71866.1"/>
    <property type="molecule type" value="Genomic_DNA"/>
</dbReference>
<dbReference type="PROSITE" id="PS51257">
    <property type="entry name" value="PROKAR_LIPOPROTEIN"/>
    <property type="match status" value="1"/>
</dbReference>
<dbReference type="KEGG" id="mpsc:MPSYJ_53270"/>
<feature type="compositionally biased region" description="Low complexity" evidence="2">
    <location>
        <begin position="28"/>
        <end position="47"/>
    </location>
</feature>
<dbReference type="RefSeq" id="WP_163726981.1">
    <property type="nucleotide sequence ID" value="NZ_AP022574.1"/>
</dbReference>
<keyword evidence="1" id="KW-0732">Signal</keyword>
<dbReference type="Gene3D" id="3.40.1000.10">
    <property type="entry name" value="Mog1/PsbP, alpha/beta/alpha sandwich"/>
    <property type="match status" value="1"/>
</dbReference>
<keyword evidence="4" id="KW-1185">Reference proteome</keyword>
<sequence length="222" mass="22812">MRTPALICVVAAVTIGLTGCGSGEKTDSATSPPSAASSSAPASTTSSTGAKLTIAEYLRQKNIRQTMVKRGDPGAPQLNLPMPPGWANVGRDTPPDAYGAIYLQAGGQTPNPPAIIARMARLDGDVDVAKLLEYAPTAVTRAPGWDGPTTGRPSTLGGFDAVQIAGTATIDGAQTFVARKTVVITAPENVYLLALDAQGPVDQQSALVKAMTLIDEQTTIQP</sequence>
<dbReference type="Proteomes" id="UP000466514">
    <property type="component" value="Chromosome"/>
</dbReference>
<evidence type="ECO:0000256" key="2">
    <source>
        <dbReference type="SAM" id="MobiDB-lite"/>
    </source>
</evidence>
<evidence type="ECO:0000313" key="3">
    <source>
        <dbReference type="EMBL" id="BBX71866.1"/>
    </source>
</evidence>
<reference evidence="3 4" key="1">
    <citation type="journal article" date="2019" name="Emerg. Microbes Infect.">
        <title>Comprehensive subspecies identification of 175 nontuberculous mycobacteria species based on 7547 genomic profiles.</title>
        <authorList>
            <person name="Matsumoto Y."/>
            <person name="Kinjo T."/>
            <person name="Motooka D."/>
            <person name="Nabeya D."/>
            <person name="Jung N."/>
            <person name="Uechi K."/>
            <person name="Horii T."/>
            <person name="Iida T."/>
            <person name="Fujita J."/>
            <person name="Nakamura S."/>
        </authorList>
    </citation>
    <scope>NUCLEOTIDE SEQUENCE [LARGE SCALE GENOMIC DNA]</scope>
    <source>
        <strain evidence="3 4">JCM 13323</strain>
    </source>
</reference>
<dbReference type="Pfam" id="PF10738">
    <property type="entry name" value="Lpp-LpqN"/>
    <property type="match status" value="1"/>
</dbReference>
<organism evidence="3 4">
    <name type="scientific">Mycolicibacterium psychrotolerans</name>
    <dbReference type="NCBI Taxonomy" id="216929"/>
    <lineage>
        <taxon>Bacteria</taxon>
        <taxon>Bacillati</taxon>
        <taxon>Actinomycetota</taxon>
        <taxon>Actinomycetes</taxon>
        <taxon>Mycobacteriales</taxon>
        <taxon>Mycobacteriaceae</taxon>
        <taxon>Mycolicibacterium</taxon>
    </lineage>
</organism>
<dbReference type="InterPro" id="IPR019674">
    <property type="entry name" value="Lipoprotein_LpqN/LpqT-like"/>
</dbReference>
<evidence type="ECO:0000256" key="1">
    <source>
        <dbReference type="ARBA" id="ARBA00022729"/>
    </source>
</evidence>
<accession>A0A7I7MIB3</accession>
<feature type="region of interest" description="Disordered" evidence="2">
    <location>
        <begin position="21"/>
        <end position="47"/>
    </location>
</feature>
<name>A0A7I7MIB3_9MYCO</name>
<dbReference type="AlphaFoldDB" id="A0A7I7MIB3"/>
<proteinExistence type="predicted"/>
<evidence type="ECO:0000313" key="4">
    <source>
        <dbReference type="Proteomes" id="UP000466514"/>
    </source>
</evidence>